<protein>
    <submittedName>
        <fullName evidence="1">Uncharacterized protein</fullName>
    </submittedName>
</protein>
<evidence type="ECO:0000313" key="2">
    <source>
        <dbReference type="Proteomes" id="UP000199652"/>
    </source>
</evidence>
<dbReference type="STRING" id="1528.SAMN04488579_1245"/>
<dbReference type="AlphaFoldDB" id="A0A1H3IMC9"/>
<dbReference type="EMBL" id="FNOU01000024">
    <property type="protein sequence ID" value="SDY28842.1"/>
    <property type="molecule type" value="Genomic_DNA"/>
</dbReference>
<accession>A0A1H3IMC9</accession>
<dbReference type="Proteomes" id="UP000199652">
    <property type="component" value="Unassembled WGS sequence"/>
</dbReference>
<gene>
    <name evidence="1" type="ORF">SAMN04488579_1245</name>
</gene>
<name>A0A1H3IMC9_EUBBA</name>
<evidence type="ECO:0000313" key="1">
    <source>
        <dbReference type="EMBL" id="SDY28842.1"/>
    </source>
</evidence>
<sequence length="118" mass="13004">MKLSNAALIKLINGIAAIQEVDFPVSASFALSQNTEALLDAYKPYAAEYDKINAKYGNKPELTAKVCELQSIEVDVALKTLPAEYLDIIVASPVRMAMVNLNALRHYIFNEDGEKVNE</sequence>
<organism evidence="1 2">
    <name type="scientific">Eubacterium barkeri</name>
    <name type="common">Clostridium barkeri</name>
    <dbReference type="NCBI Taxonomy" id="1528"/>
    <lineage>
        <taxon>Bacteria</taxon>
        <taxon>Bacillati</taxon>
        <taxon>Bacillota</taxon>
        <taxon>Clostridia</taxon>
        <taxon>Eubacteriales</taxon>
        <taxon>Eubacteriaceae</taxon>
        <taxon>Eubacterium</taxon>
    </lineage>
</organism>
<proteinExistence type="predicted"/>
<reference evidence="2" key="1">
    <citation type="submission" date="2016-10" db="EMBL/GenBank/DDBJ databases">
        <authorList>
            <person name="Varghese N."/>
            <person name="Submissions S."/>
        </authorList>
    </citation>
    <scope>NUCLEOTIDE SEQUENCE [LARGE SCALE GENOMIC DNA]</scope>
    <source>
        <strain evidence="2">VPI 5359</strain>
    </source>
</reference>
<keyword evidence="2" id="KW-1185">Reference proteome</keyword>
<dbReference type="RefSeq" id="WP_090246673.1">
    <property type="nucleotide sequence ID" value="NZ_FNOU01000024.1"/>
</dbReference>